<reference evidence="4" key="1">
    <citation type="submission" date="2021-10" db="EMBL/GenBank/DDBJ databases">
        <authorList>
            <person name="Piombo E."/>
        </authorList>
    </citation>
    <scope>NUCLEOTIDE SEQUENCE</scope>
</reference>
<dbReference type="Pfam" id="PF13193">
    <property type="entry name" value="AMP-binding_C"/>
    <property type="match status" value="1"/>
</dbReference>
<dbReference type="Gene3D" id="3.40.50.12780">
    <property type="entry name" value="N-terminal domain of ligase-like"/>
    <property type="match status" value="1"/>
</dbReference>
<dbReference type="EMBL" id="CABFNO020001543">
    <property type="protein sequence ID" value="CAG9997089.1"/>
    <property type="molecule type" value="Genomic_DNA"/>
</dbReference>
<proteinExistence type="predicted"/>
<keyword evidence="5" id="KW-1185">Reference proteome</keyword>
<evidence type="ECO:0000313" key="4">
    <source>
        <dbReference type="EMBL" id="CAG9997089.1"/>
    </source>
</evidence>
<feature type="domain" description="AMP-dependent synthetase/ligase" evidence="2">
    <location>
        <begin position="44"/>
        <end position="421"/>
    </location>
</feature>
<feature type="region of interest" description="Disordered" evidence="1">
    <location>
        <begin position="361"/>
        <end position="382"/>
    </location>
</feature>
<evidence type="ECO:0000313" key="5">
    <source>
        <dbReference type="Proteomes" id="UP000754883"/>
    </source>
</evidence>
<dbReference type="PROSITE" id="PS00455">
    <property type="entry name" value="AMP_BINDING"/>
    <property type="match status" value="1"/>
</dbReference>
<dbReference type="SUPFAM" id="SSF56801">
    <property type="entry name" value="Acetyl-CoA synthetase-like"/>
    <property type="match status" value="1"/>
</dbReference>
<dbReference type="Pfam" id="PF00501">
    <property type="entry name" value="AMP-binding"/>
    <property type="match status" value="1"/>
</dbReference>
<dbReference type="PANTHER" id="PTHR24096">
    <property type="entry name" value="LONG-CHAIN-FATTY-ACID--COA LIGASE"/>
    <property type="match status" value="1"/>
</dbReference>
<dbReference type="InterPro" id="IPR000873">
    <property type="entry name" value="AMP-dep_synth/lig_dom"/>
</dbReference>
<evidence type="ECO:0008006" key="6">
    <source>
        <dbReference type="Google" id="ProtNLM"/>
    </source>
</evidence>
<sequence>MSSTRIHRASHNVHVPCVDLPTYIFSNSIKHRKEPQYFDADNPSVNYSLEQAQIWVKRWAKGIQDFGLRPNEKIMLFSGNSVYFPIMLWGVLASGCVFTGCSPGSSVDELANQMLDSDTALLLADPALLSNAFQAANKAGLARSRVLVFSPLGDMGSYNTRTWVSLWPSEDEVKHWDWRRLRTREQAQSATAVINYSSGTTGLPKGVEISHYNMVANAAQVAFKRSLVGNSASGRERKQRIDISGERWLAPLPMFHAYGQSYYCTTAAIIGAKVFIMPKYNLEKYLLYLDIYRITFLASVPTLMVSLAKHPRASSYNLKAIEAVTTGSAPLNADIGKLVEEIYLRPGVQVKQGWGLTENASSATGFAPDDRDDGRSVGRLNPNMSAKIVPQPDFGFESDRSIPYTIGEIWLAGPNIMMGYYNRPEQTASTIVLEDGERWLRTGDIGYIDDEGRMYIVDRMKASSILLKVELIKVKGLQVAPAEIEQTLLTHTGIQDAAVVGERRRDGEYPKAFVVAQNPEHPPTENEIQKFIEDRLSKHKWLTAGVVFLDAIPRTASGKVMRRMLPGQTPQCGVKAKL</sequence>
<dbReference type="AlphaFoldDB" id="A0A9N9UU74"/>
<feature type="domain" description="AMP-binding enzyme C-terminal" evidence="3">
    <location>
        <begin position="483"/>
        <end position="559"/>
    </location>
</feature>
<accession>A0A9N9UU74</accession>
<dbReference type="Proteomes" id="UP000754883">
    <property type="component" value="Unassembled WGS sequence"/>
</dbReference>
<evidence type="ECO:0000256" key="1">
    <source>
        <dbReference type="SAM" id="MobiDB-lite"/>
    </source>
</evidence>
<dbReference type="InterPro" id="IPR020845">
    <property type="entry name" value="AMP-binding_CS"/>
</dbReference>
<evidence type="ECO:0000259" key="3">
    <source>
        <dbReference type="Pfam" id="PF13193"/>
    </source>
</evidence>
<evidence type="ECO:0000259" key="2">
    <source>
        <dbReference type="Pfam" id="PF00501"/>
    </source>
</evidence>
<comment type="caution">
    <text evidence="4">The sequence shown here is derived from an EMBL/GenBank/DDBJ whole genome shotgun (WGS) entry which is preliminary data.</text>
</comment>
<dbReference type="PANTHER" id="PTHR24096:SF424">
    <property type="entry name" value="ACETYL-COA SYNTHETASE-LIKE PROTEIN-RELATED"/>
    <property type="match status" value="1"/>
</dbReference>
<dbReference type="Gene3D" id="3.30.300.30">
    <property type="match status" value="1"/>
</dbReference>
<dbReference type="InterPro" id="IPR045851">
    <property type="entry name" value="AMP-bd_C_sf"/>
</dbReference>
<name>A0A9N9UU74_9HYPO</name>
<organism evidence="4 5">
    <name type="scientific">Clonostachys byssicola</name>
    <dbReference type="NCBI Taxonomy" id="160290"/>
    <lineage>
        <taxon>Eukaryota</taxon>
        <taxon>Fungi</taxon>
        <taxon>Dikarya</taxon>
        <taxon>Ascomycota</taxon>
        <taxon>Pezizomycotina</taxon>
        <taxon>Sordariomycetes</taxon>
        <taxon>Hypocreomycetidae</taxon>
        <taxon>Hypocreales</taxon>
        <taxon>Bionectriaceae</taxon>
        <taxon>Clonostachys</taxon>
    </lineage>
</organism>
<dbReference type="GO" id="GO:0016405">
    <property type="term" value="F:CoA-ligase activity"/>
    <property type="evidence" value="ECO:0007669"/>
    <property type="project" value="TreeGrafter"/>
</dbReference>
<dbReference type="InterPro" id="IPR025110">
    <property type="entry name" value="AMP-bd_C"/>
</dbReference>
<gene>
    <name evidence="4" type="ORF">CBYS24578_00018742</name>
</gene>
<protein>
    <recommendedName>
        <fullName evidence="6">Acetyl-CoA synthetase-like protein</fullName>
    </recommendedName>
</protein>
<dbReference type="InterPro" id="IPR042099">
    <property type="entry name" value="ANL_N_sf"/>
</dbReference>
<dbReference type="OrthoDB" id="6509636at2759"/>